<name>A0ABS1BMW9_9SPHI</name>
<feature type="region of interest" description="Disordered" evidence="1">
    <location>
        <begin position="1"/>
        <end position="44"/>
    </location>
</feature>
<evidence type="ECO:0000313" key="2">
    <source>
        <dbReference type="EMBL" id="MBK0383544.1"/>
    </source>
</evidence>
<evidence type="ECO:0000313" key="3">
    <source>
        <dbReference type="Proteomes" id="UP000660024"/>
    </source>
</evidence>
<accession>A0ABS1BMW9</accession>
<evidence type="ECO:0000256" key="1">
    <source>
        <dbReference type="SAM" id="MobiDB-lite"/>
    </source>
</evidence>
<protein>
    <submittedName>
        <fullName evidence="2">Uncharacterized protein</fullName>
    </submittedName>
</protein>
<reference evidence="2 3" key="1">
    <citation type="submission" date="2020-12" db="EMBL/GenBank/DDBJ databases">
        <title>Bacterial novel species Pedobacter sp. SD-b isolated from soil.</title>
        <authorList>
            <person name="Jung H.-Y."/>
        </authorList>
    </citation>
    <scope>NUCLEOTIDE SEQUENCE [LARGE SCALE GENOMIC DNA]</scope>
    <source>
        <strain evidence="2 3">SD-b</strain>
    </source>
</reference>
<proteinExistence type="predicted"/>
<dbReference type="RefSeq" id="WP_200586347.1">
    <property type="nucleotide sequence ID" value="NZ_JAEHFY010000014.1"/>
</dbReference>
<sequence length="101" mass="11334">MIDHFHPIQTPPTLEPDTSGVPAAKETEKKPRNQHLKSENPKKYQFTARATEQTACTINKAIAARKKQLGLAENGNYDIVMLALDLIKKNNHDLLSSLKTR</sequence>
<feature type="compositionally biased region" description="Basic and acidic residues" evidence="1">
    <location>
        <begin position="25"/>
        <end position="42"/>
    </location>
</feature>
<gene>
    <name evidence="2" type="ORF">I5M32_11305</name>
</gene>
<dbReference type="EMBL" id="JAEHFY010000014">
    <property type="protein sequence ID" value="MBK0383544.1"/>
    <property type="molecule type" value="Genomic_DNA"/>
</dbReference>
<organism evidence="2 3">
    <name type="scientific">Pedobacter segetis</name>
    <dbReference type="NCBI Taxonomy" id="2793069"/>
    <lineage>
        <taxon>Bacteria</taxon>
        <taxon>Pseudomonadati</taxon>
        <taxon>Bacteroidota</taxon>
        <taxon>Sphingobacteriia</taxon>
        <taxon>Sphingobacteriales</taxon>
        <taxon>Sphingobacteriaceae</taxon>
        <taxon>Pedobacter</taxon>
    </lineage>
</organism>
<keyword evidence="3" id="KW-1185">Reference proteome</keyword>
<dbReference type="Proteomes" id="UP000660024">
    <property type="component" value="Unassembled WGS sequence"/>
</dbReference>
<comment type="caution">
    <text evidence="2">The sequence shown here is derived from an EMBL/GenBank/DDBJ whole genome shotgun (WGS) entry which is preliminary data.</text>
</comment>